<evidence type="ECO:0000259" key="4">
    <source>
        <dbReference type="Pfam" id="PF20257"/>
    </source>
</evidence>
<dbReference type="PANTHER" id="PTHR35092:SF1">
    <property type="entry name" value="CHLORINASE MJ1651"/>
    <property type="match status" value="1"/>
</dbReference>
<reference evidence="5 6" key="1">
    <citation type="submission" date="2019-07" db="EMBL/GenBank/DDBJ databases">
        <title>The pathways for chlorine oxyanion respiration interact through the shared metabolite chlorate.</title>
        <authorList>
            <person name="Barnum T.P."/>
            <person name="Cheng Y."/>
            <person name="Hill K.A."/>
            <person name="Lucas L.N."/>
            <person name="Carlson H.K."/>
            <person name="Coates J.D."/>
        </authorList>
    </citation>
    <scope>NUCLEOTIDE SEQUENCE [LARGE SCALE GENOMIC DNA]</scope>
    <source>
        <strain evidence="5">BK-3</strain>
    </source>
</reference>
<dbReference type="Pfam" id="PF20257">
    <property type="entry name" value="SAM_HAT_C"/>
    <property type="match status" value="1"/>
</dbReference>
<dbReference type="SUPFAM" id="SSF102522">
    <property type="entry name" value="Bacterial fluorinating enzyme, N-terminal domain"/>
    <property type="match status" value="1"/>
</dbReference>
<evidence type="ECO:0000256" key="2">
    <source>
        <dbReference type="ARBA" id="ARBA00024035"/>
    </source>
</evidence>
<proteinExistence type="inferred from homology"/>
<dbReference type="InterPro" id="IPR046470">
    <property type="entry name" value="SAM_HAT_C"/>
</dbReference>
<dbReference type="InterPro" id="IPR002747">
    <property type="entry name" value="SAM_OH_AdoTrfase"/>
</dbReference>
<dbReference type="Proteomes" id="UP000317355">
    <property type="component" value="Unassembled WGS sequence"/>
</dbReference>
<dbReference type="InterPro" id="IPR023228">
    <property type="entry name" value="SAM_OH_AdoTrfase_N_sf"/>
</dbReference>
<dbReference type="PIRSF" id="PIRSF006779">
    <property type="entry name" value="UCP006779"/>
    <property type="match status" value="1"/>
</dbReference>
<dbReference type="AlphaFoldDB" id="A0A558CRN6"/>
<feature type="domain" description="S-adenosyl-l-methionine hydroxide adenosyltransferase N-terminal" evidence="3">
    <location>
        <begin position="10"/>
        <end position="146"/>
    </location>
</feature>
<evidence type="ECO:0000259" key="3">
    <source>
        <dbReference type="Pfam" id="PF01887"/>
    </source>
</evidence>
<dbReference type="Gene3D" id="2.40.30.90">
    <property type="entry name" value="Bacterial fluorinating enzyme like"/>
    <property type="match status" value="1"/>
</dbReference>
<protein>
    <submittedName>
        <fullName evidence="5">SAM-dependent chlorinase/fluorinase</fullName>
    </submittedName>
</protein>
<organism evidence="5 6">
    <name type="scientific">Sedimenticola thiotaurini</name>
    <dbReference type="NCBI Taxonomy" id="1543721"/>
    <lineage>
        <taxon>Bacteria</taxon>
        <taxon>Pseudomonadati</taxon>
        <taxon>Pseudomonadota</taxon>
        <taxon>Gammaproteobacteria</taxon>
        <taxon>Chromatiales</taxon>
        <taxon>Sedimenticolaceae</taxon>
        <taxon>Sedimenticola</taxon>
    </lineage>
</organism>
<evidence type="ECO:0000313" key="6">
    <source>
        <dbReference type="Proteomes" id="UP000317355"/>
    </source>
</evidence>
<comment type="caution">
    <text evidence="5">The sequence shown here is derived from an EMBL/GenBank/DDBJ whole genome shotgun (WGS) entry which is preliminary data.</text>
</comment>
<dbReference type="Gene3D" id="3.40.50.10790">
    <property type="entry name" value="S-adenosyl-l-methionine hydroxide adenosyltransferase, N-terminal"/>
    <property type="match status" value="1"/>
</dbReference>
<comment type="similarity">
    <text evidence="2">Belongs to the SAM hydrolase / SAM-dependent halogenase family.</text>
</comment>
<feature type="domain" description="S-adenosyl-l-methionine hydroxide adenosyltransferase C-terminal" evidence="4">
    <location>
        <begin position="169"/>
        <end position="246"/>
    </location>
</feature>
<dbReference type="EMBL" id="VMRY01000092">
    <property type="protein sequence ID" value="TVT51430.1"/>
    <property type="molecule type" value="Genomic_DNA"/>
</dbReference>
<sequence length="250" mass="26704">MPAPSSPDLIALFTDFGVGSHYLGQMKAALYGRRVYCPIVELCSDAPAFDPISSSYLLGSFLDYLPAGSLIIAVVDPGVGSDRRAILVKSERHWLLGPDNGLLAIAVQREKDVRLQTITLEKTNGSRTFDGRDLFAPAAAMLCQNEVVPGVEIQASSLIGIGWPVSVARIIYIDTYGNAVSGMAGDTVSKGQALRVNGVDIVYAATFSRVQPGCYFWYVNSNNLVEISVNSGSAADLLELGIGTRIEIVT</sequence>
<dbReference type="SUPFAM" id="SSF101852">
    <property type="entry name" value="Bacterial fluorinating enzyme, C-terminal domain"/>
    <property type="match status" value="1"/>
</dbReference>
<name>A0A558CRN6_9GAMM</name>
<dbReference type="PANTHER" id="PTHR35092">
    <property type="entry name" value="CHLORINASE MJ1651"/>
    <property type="match status" value="1"/>
</dbReference>
<dbReference type="Pfam" id="PF01887">
    <property type="entry name" value="SAM_HAT_N"/>
    <property type="match status" value="1"/>
</dbReference>
<evidence type="ECO:0000256" key="1">
    <source>
        <dbReference type="ARBA" id="ARBA00022691"/>
    </source>
</evidence>
<dbReference type="InterPro" id="IPR046469">
    <property type="entry name" value="SAM_HAT_N"/>
</dbReference>
<evidence type="ECO:0000313" key="5">
    <source>
        <dbReference type="EMBL" id="TVT51430.1"/>
    </source>
</evidence>
<keyword evidence="1" id="KW-0949">S-adenosyl-L-methionine</keyword>
<accession>A0A558CRN6</accession>
<gene>
    <name evidence="5" type="ORF">FHK82_15750</name>
</gene>
<dbReference type="InterPro" id="IPR023227">
    <property type="entry name" value="SAM_OH_AdoTrfase_C_sf"/>
</dbReference>